<accession>A0A0C3FMB6</accession>
<evidence type="ECO:0000259" key="3">
    <source>
        <dbReference type="Pfam" id="PF07743"/>
    </source>
</evidence>
<dbReference type="OrthoDB" id="448954at2759"/>
<dbReference type="FunCoup" id="A0A0C3FMB6">
    <property type="interactions" value="255"/>
</dbReference>
<dbReference type="PANTHER" id="PTHR14021">
    <property type="entry name" value="IRON-SULFUR CLUSTER CO-CHAPERONE PROTEIN HSCB"/>
    <property type="match status" value="1"/>
</dbReference>
<dbReference type="SUPFAM" id="SSF46565">
    <property type="entry name" value="Chaperone J-domain"/>
    <property type="match status" value="1"/>
</dbReference>
<feature type="domain" description="Co-chaperone HscB C-terminal oligomerisation" evidence="3">
    <location>
        <begin position="160"/>
        <end position="228"/>
    </location>
</feature>
<evidence type="ECO:0000313" key="4">
    <source>
        <dbReference type="EMBL" id="KIM85210.1"/>
    </source>
</evidence>
<dbReference type="GO" id="GO:0044571">
    <property type="term" value="P:[2Fe-2S] cluster assembly"/>
    <property type="evidence" value="ECO:0007669"/>
    <property type="project" value="InterPro"/>
</dbReference>
<dbReference type="SUPFAM" id="SSF47144">
    <property type="entry name" value="HSC20 (HSCB), C-terminal oligomerisation domain"/>
    <property type="match status" value="1"/>
</dbReference>
<sequence>MARLAFSRLCFPRYHNTFNPAPSLRISFSTSRLAQNSLQQPRRCPKCSIILPTALPACPNCHYISQLDNIPSYHKLFQLPFEPNPFVVDTSKLKRRYLEAQKICHPDTWATHGTESHKIAEGLSHHIGSAWTTLKDPLPRAEYILKLQGIEIAEEDQLEDLEFISEIMQVREELENATPSEVPKIADKNHDEILKMCKDIEKFVGERDWEKAKAATIRLKYLDGIKRAANEWRPDLRQ</sequence>
<dbReference type="InterPro" id="IPR036869">
    <property type="entry name" value="J_dom_sf"/>
</dbReference>
<evidence type="ECO:0000256" key="2">
    <source>
        <dbReference type="ARBA" id="ARBA00023186"/>
    </source>
</evidence>
<dbReference type="HOGENOM" id="CLU_068529_0_2_1"/>
<dbReference type="InterPro" id="IPR009073">
    <property type="entry name" value="HscB_oligo_C"/>
</dbReference>
<dbReference type="GO" id="GO:0051087">
    <property type="term" value="F:protein-folding chaperone binding"/>
    <property type="evidence" value="ECO:0007669"/>
    <property type="project" value="InterPro"/>
</dbReference>
<dbReference type="Pfam" id="PF07743">
    <property type="entry name" value="HSCB_C"/>
    <property type="match status" value="1"/>
</dbReference>
<protein>
    <recommendedName>
        <fullName evidence="3">Co-chaperone HscB C-terminal oligomerisation domain-containing protein</fullName>
    </recommendedName>
</protein>
<comment type="similarity">
    <text evidence="1">Belongs to the HscB family.</text>
</comment>
<evidence type="ECO:0000256" key="1">
    <source>
        <dbReference type="ARBA" id="ARBA00010476"/>
    </source>
</evidence>
<dbReference type="AlphaFoldDB" id="A0A0C3FMB6"/>
<keyword evidence="2" id="KW-0143">Chaperone</keyword>
<proteinExistence type="inferred from homology"/>
<gene>
    <name evidence="4" type="ORF">PILCRDRAFT_817209</name>
</gene>
<reference evidence="5" key="2">
    <citation type="submission" date="2015-01" db="EMBL/GenBank/DDBJ databases">
        <title>Evolutionary Origins and Diversification of the Mycorrhizal Mutualists.</title>
        <authorList>
            <consortium name="DOE Joint Genome Institute"/>
            <consortium name="Mycorrhizal Genomics Consortium"/>
            <person name="Kohler A."/>
            <person name="Kuo A."/>
            <person name="Nagy L.G."/>
            <person name="Floudas D."/>
            <person name="Copeland A."/>
            <person name="Barry K.W."/>
            <person name="Cichocki N."/>
            <person name="Veneault-Fourrey C."/>
            <person name="LaButti K."/>
            <person name="Lindquist E.A."/>
            <person name="Lipzen A."/>
            <person name="Lundell T."/>
            <person name="Morin E."/>
            <person name="Murat C."/>
            <person name="Riley R."/>
            <person name="Ohm R."/>
            <person name="Sun H."/>
            <person name="Tunlid A."/>
            <person name="Henrissat B."/>
            <person name="Grigoriev I.V."/>
            <person name="Hibbett D.S."/>
            <person name="Martin F."/>
        </authorList>
    </citation>
    <scope>NUCLEOTIDE SEQUENCE [LARGE SCALE GENOMIC DNA]</scope>
    <source>
        <strain evidence="5">F 1598</strain>
    </source>
</reference>
<dbReference type="EMBL" id="KN832985">
    <property type="protein sequence ID" value="KIM85210.1"/>
    <property type="molecule type" value="Genomic_DNA"/>
</dbReference>
<reference evidence="4 5" key="1">
    <citation type="submission" date="2014-04" db="EMBL/GenBank/DDBJ databases">
        <authorList>
            <consortium name="DOE Joint Genome Institute"/>
            <person name="Kuo A."/>
            <person name="Tarkka M."/>
            <person name="Buscot F."/>
            <person name="Kohler A."/>
            <person name="Nagy L.G."/>
            <person name="Floudas D."/>
            <person name="Copeland A."/>
            <person name="Barry K.W."/>
            <person name="Cichocki N."/>
            <person name="Veneault-Fourrey C."/>
            <person name="LaButti K."/>
            <person name="Lindquist E.A."/>
            <person name="Lipzen A."/>
            <person name="Lundell T."/>
            <person name="Morin E."/>
            <person name="Murat C."/>
            <person name="Sun H."/>
            <person name="Tunlid A."/>
            <person name="Henrissat B."/>
            <person name="Grigoriev I.V."/>
            <person name="Hibbett D.S."/>
            <person name="Martin F."/>
            <person name="Nordberg H.P."/>
            <person name="Cantor M.N."/>
            <person name="Hua S.X."/>
        </authorList>
    </citation>
    <scope>NUCLEOTIDE SEQUENCE [LARGE SCALE GENOMIC DNA]</scope>
    <source>
        <strain evidence="4 5">F 1598</strain>
    </source>
</reference>
<dbReference type="InParanoid" id="A0A0C3FMB6"/>
<dbReference type="Gene3D" id="1.20.1280.20">
    <property type="entry name" value="HscB, C-terminal domain"/>
    <property type="match status" value="1"/>
</dbReference>
<keyword evidence="5" id="KW-1185">Reference proteome</keyword>
<organism evidence="4 5">
    <name type="scientific">Piloderma croceum (strain F 1598)</name>
    <dbReference type="NCBI Taxonomy" id="765440"/>
    <lineage>
        <taxon>Eukaryota</taxon>
        <taxon>Fungi</taxon>
        <taxon>Dikarya</taxon>
        <taxon>Basidiomycota</taxon>
        <taxon>Agaricomycotina</taxon>
        <taxon>Agaricomycetes</taxon>
        <taxon>Agaricomycetidae</taxon>
        <taxon>Atheliales</taxon>
        <taxon>Atheliaceae</taxon>
        <taxon>Piloderma</taxon>
    </lineage>
</organism>
<dbReference type="GO" id="GO:0001671">
    <property type="term" value="F:ATPase activator activity"/>
    <property type="evidence" value="ECO:0007669"/>
    <property type="project" value="InterPro"/>
</dbReference>
<dbReference type="NCBIfam" id="TIGR00714">
    <property type="entry name" value="hscB"/>
    <property type="match status" value="1"/>
</dbReference>
<dbReference type="Gene3D" id="1.10.287.110">
    <property type="entry name" value="DnaJ domain"/>
    <property type="match status" value="1"/>
</dbReference>
<dbReference type="GO" id="GO:0051259">
    <property type="term" value="P:protein complex oligomerization"/>
    <property type="evidence" value="ECO:0007669"/>
    <property type="project" value="InterPro"/>
</dbReference>
<evidence type="ECO:0000313" key="5">
    <source>
        <dbReference type="Proteomes" id="UP000054166"/>
    </source>
</evidence>
<dbReference type="PANTHER" id="PTHR14021:SF15">
    <property type="entry name" value="IRON-SULFUR CLUSTER CO-CHAPERONE PROTEIN HSCB"/>
    <property type="match status" value="1"/>
</dbReference>
<dbReference type="InterPro" id="IPR036386">
    <property type="entry name" value="HscB_C_sf"/>
</dbReference>
<dbReference type="InterPro" id="IPR004640">
    <property type="entry name" value="HscB"/>
</dbReference>
<dbReference type="Proteomes" id="UP000054166">
    <property type="component" value="Unassembled WGS sequence"/>
</dbReference>
<dbReference type="STRING" id="765440.A0A0C3FMB6"/>
<dbReference type="GO" id="GO:0005739">
    <property type="term" value="C:mitochondrion"/>
    <property type="evidence" value="ECO:0007669"/>
    <property type="project" value="TreeGrafter"/>
</dbReference>
<name>A0A0C3FMB6_PILCF</name>